<dbReference type="EMBL" id="PRLG01000009">
    <property type="protein sequence ID" value="PYY30263.1"/>
    <property type="molecule type" value="Genomic_DNA"/>
</dbReference>
<evidence type="ECO:0000256" key="1">
    <source>
        <dbReference type="ARBA" id="ARBA00022729"/>
    </source>
</evidence>
<evidence type="ECO:0000313" key="4">
    <source>
        <dbReference type="Proteomes" id="UP000247459"/>
    </source>
</evidence>
<organism evidence="3 4">
    <name type="scientific">Paenibacillus illinoisensis</name>
    <dbReference type="NCBI Taxonomy" id="59845"/>
    <lineage>
        <taxon>Bacteria</taxon>
        <taxon>Bacillati</taxon>
        <taxon>Bacillota</taxon>
        <taxon>Bacilli</taxon>
        <taxon>Bacillales</taxon>
        <taxon>Paenibacillaceae</taxon>
        <taxon>Paenibacillus</taxon>
    </lineage>
</organism>
<dbReference type="SUPFAM" id="SSF51261">
    <property type="entry name" value="Duplicated hybrid motif"/>
    <property type="match status" value="1"/>
</dbReference>
<name>A0A2W0CB19_9BACL</name>
<dbReference type="PANTHER" id="PTHR21666:SF289">
    <property type="entry name" value="L-ALA--D-GLU ENDOPEPTIDASE"/>
    <property type="match status" value="1"/>
</dbReference>
<dbReference type="CDD" id="cd12797">
    <property type="entry name" value="M23_peptidase"/>
    <property type="match status" value="1"/>
</dbReference>
<accession>A0A2W0CB19</accession>
<dbReference type="GO" id="GO:0004222">
    <property type="term" value="F:metalloendopeptidase activity"/>
    <property type="evidence" value="ECO:0007669"/>
    <property type="project" value="TreeGrafter"/>
</dbReference>
<dbReference type="SUPFAM" id="SSF53955">
    <property type="entry name" value="Lysozyme-like"/>
    <property type="match status" value="1"/>
</dbReference>
<gene>
    <name evidence="3" type="ORF">PIL02S_01248</name>
</gene>
<dbReference type="Gene3D" id="2.70.70.10">
    <property type="entry name" value="Glucose Permease (Domain IIA)"/>
    <property type="match status" value="1"/>
</dbReference>
<dbReference type="InterPro" id="IPR050570">
    <property type="entry name" value="Cell_wall_metabolism_enzyme"/>
</dbReference>
<keyword evidence="1" id="KW-0732">Signal</keyword>
<evidence type="ECO:0000313" key="3">
    <source>
        <dbReference type="EMBL" id="PYY30263.1"/>
    </source>
</evidence>
<feature type="domain" description="M23ase beta-sheet core" evidence="2">
    <location>
        <begin position="229"/>
        <end position="326"/>
    </location>
</feature>
<sequence>MQNRIKMRFTHSFWIKTLLAGTLLLPFLPVDVHGESSAVSSKTELSEMKPAEILKARRSLYESIEQITGIPWFRLAAIDQYERTLTRAHPKDRKHAERLTGIFMTSPAWRGWLNPDETDQQPGSIVFFNGYGRDGSGDGLADANNDLDVLYSMANAIQRFGARQEDFSIALWEYYHNTRAVQRIQQFAKLYEHFDSIDLFSHAFPVPLGTNYSYRSTWGTKRSWGGYRIHEGTDIFAPHGLPVRSTCYGVVEIKGWNPFGGWRIGIRDLNNHYHYYAHLSGFDKNAHIGEVVTPGQVLGWVGSSGYGKPGTQGKFPPHLHYGIYRDTGLTEWSFDPYPLLKHWEREEREQKKAKAKSK</sequence>
<dbReference type="InterPro" id="IPR011055">
    <property type="entry name" value="Dup_hybrid_motif"/>
</dbReference>
<protein>
    <submittedName>
        <fullName evidence="3">Peptidase m23</fullName>
    </submittedName>
</protein>
<reference evidence="3 4" key="1">
    <citation type="submission" date="2018-01" db="EMBL/GenBank/DDBJ databases">
        <title>Genome sequence of the PGP bacterium Paenibacillus illinoisensis E3.</title>
        <authorList>
            <person name="Rolli E."/>
            <person name="Marasco R."/>
            <person name="Bessem C."/>
            <person name="Michoud G."/>
            <person name="Gaiarsa S."/>
            <person name="Borin S."/>
            <person name="Daffonchio D."/>
        </authorList>
    </citation>
    <scope>NUCLEOTIDE SEQUENCE [LARGE SCALE GENOMIC DNA]</scope>
    <source>
        <strain evidence="3 4">E3</strain>
    </source>
</reference>
<dbReference type="Pfam" id="PF01551">
    <property type="entry name" value="Peptidase_M23"/>
    <property type="match status" value="1"/>
</dbReference>
<proteinExistence type="predicted"/>
<dbReference type="AlphaFoldDB" id="A0A2W0CB19"/>
<dbReference type="InterPro" id="IPR023346">
    <property type="entry name" value="Lysozyme-like_dom_sf"/>
</dbReference>
<evidence type="ECO:0000259" key="2">
    <source>
        <dbReference type="Pfam" id="PF01551"/>
    </source>
</evidence>
<dbReference type="PANTHER" id="PTHR21666">
    <property type="entry name" value="PEPTIDASE-RELATED"/>
    <property type="match status" value="1"/>
</dbReference>
<dbReference type="Proteomes" id="UP000247459">
    <property type="component" value="Unassembled WGS sequence"/>
</dbReference>
<dbReference type="InterPro" id="IPR016047">
    <property type="entry name" value="M23ase_b-sheet_dom"/>
</dbReference>
<comment type="caution">
    <text evidence="3">The sequence shown here is derived from an EMBL/GenBank/DDBJ whole genome shotgun (WGS) entry which is preliminary data.</text>
</comment>